<evidence type="ECO:0000313" key="3">
    <source>
        <dbReference type="Proteomes" id="UP000198833"/>
    </source>
</evidence>
<evidence type="ECO:0000313" key="2">
    <source>
        <dbReference type="EMBL" id="SEQ52184.1"/>
    </source>
</evidence>
<keyword evidence="3" id="KW-1185">Reference proteome</keyword>
<gene>
    <name evidence="2" type="ORF">SAMN04488558_11616</name>
</gene>
<name>A0A1H9GQ87_9LACT</name>
<dbReference type="EMBL" id="FOEN01000016">
    <property type="protein sequence ID" value="SEQ52184.1"/>
    <property type="molecule type" value="Genomic_DNA"/>
</dbReference>
<dbReference type="Pfam" id="PF14501">
    <property type="entry name" value="HATPase_c_5"/>
    <property type="match status" value="1"/>
</dbReference>
<proteinExistence type="predicted"/>
<sequence>MKEAYLKELEKVVHDYRKHVLSVLILLEAGEYDRGYSYLMSLLADWDRAIVTAKEETGHILFDGLISQFRAEAKSKQIEFKTDLSIDGSFPLEDQHLTALLMNLWANAVKATTQLAQNRCIELKVQANSSQFQLIMLNSYQSDQDIDSQSVKRQADRRWIRPGRGLAIVQDIVKRYHGHYQVQWNSQYFIFQIDINQ</sequence>
<protein>
    <submittedName>
        <fullName evidence="2">GHKL domain-containing protein</fullName>
    </submittedName>
</protein>
<dbReference type="OrthoDB" id="1634477at2"/>
<dbReference type="InterPro" id="IPR036890">
    <property type="entry name" value="HATPase_C_sf"/>
</dbReference>
<dbReference type="Proteomes" id="UP000198833">
    <property type="component" value="Unassembled WGS sequence"/>
</dbReference>
<organism evidence="2 3">
    <name type="scientific">Ignavigranum ruoffiae</name>
    <dbReference type="NCBI Taxonomy" id="89093"/>
    <lineage>
        <taxon>Bacteria</taxon>
        <taxon>Bacillati</taxon>
        <taxon>Bacillota</taxon>
        <taxon>Bacilli</taxon>
        <taxon>Lactobacillales</taxon>
        <taxon>Aerococcaceae</taxon>
        <taxon>Ignavigranum</taxon>
    </lineage>
</organism>
<dbReference type="STRING" id="89093.SAMN04488558_11616"/>
<dbReference type="Gene3D" id="3.30.565.10">
    <property type="entry name" value="Histidine kinase-like ATPase, C-terminal domain"/>
    <property type="match status" value="1"/>
</dbReference>
<evidence type="ECO:0000259" key="1">
    <source>
        <dbReference type="Pfam" id="PF14501"/>
    </source>
</evidence>
<accession>A0A1H9GQ87</accession>
<dbReference type="SUPFAM" id="SSF55874">
    <property type="entry name" value="ATPase domain of HSP90 chaperone/DNA topoisomerase II/histidine kinase"/>
    <property type="match status" value="1"/>
</dbReference>
<dbReference type="RefSeq" id="WP_092572678.1">
    <property type="nucleotide sequence ID" value="NZ_FOEN01000016.1"/>
</dbReference>
<reference evidence="2 3" key="1">
    <citation type="submission" date="2016-10" db="EMBL/GenBank/DDBJ databases">
        <authorList>
            <person name="de Groot N.N."/>
        </authorList>
    </citation>
    <scope>NUCLEOTIDE SEQUENCE [LARGE SCALE GENOMIC DNA]</scope>
    <source>
        <strain evidence="2 3">DSM 15695</strain>
    </source>
</reference>
<dbReference type="AlphaFoldDB" id="A0A1H9GQ87"/>
<feature type="domain" description="Sensor histidine kinase NatK-like C-terminal" evidence="1">
    <location>
        <begin position="96"/>
        <end position="195"/>
    </location>
</feature>
<dbReference type="InterPro" id="IPR032834">
    <property type="entry name" value="NatK-like_C"/>
</dbReference>